<evidence type="ECO:0000256" key="5">
    <source>
        <dbReference type="ARBA" id="ARBA00022525"/>
    </source>
</evidence>
<keyword evidence="6" id="KW-0165">Cleavage on pair of basic residues</keyword>
<dbReference type="EMBL" id="AAKN02021496">
    <property type="status" value="NOT_ANNOTATED_CDS"/>
    <property type="molecule type" value="Genomic_DNA"/>
</dbReference>
<evidence type="ECO:0000256" key="8">
    <source>
        <dbReference type="SAM" id="MobiDB-lite"/>
    </source>
</evidence>
<dbReference type="InterPro" id="IPR015662">
    <property type="entry name" value="Promotilin"/>
</dbReference>
<keyword evidence="5" id="KW-0964">Secreted</keyword>
<evidence type="ECO:0000256" key="3">
    <source>
        <dbReference type="ARBA" id="ARBA00006473"/>
    </source>
</evidence>
<dbReference type="GO" id="GO:0005179">
    <property type="term" value="F:hormone activity"/>
    <property type="evidence" value="ECO:0007669"/>
    <property type="project" value="UniProtKB-KW"/>
</dbReference>
<dbReference type="InterPro" id="IPR006738">
    <property type="entry name" value="Motilin_ghrelin"/>
</dbReference>
<evidence type="ECO:0000256" key="1">
    <source>
        <dbReference type="ARBA" id="ARBA00002044"/>
    </source>
</evidence>
<dbReference type="PANTHER" id="PTHR14156:SF0">
    <property type="entry name" value="PROMOTILIN"/>
    <property type="match status" value="1"/>
</dbReference>
<comment type="similarity">
    <text evidence="3">Belongs to the motilin family.</text>
</comment>
<sequence length="121" mass="13468">MVSPKAAAALLVIHTATMLAAFIPIFTYSELRRTQEREQNKGLRKSLSIQQRSEEAGRLEPREVMEEEENGVIKLTAPVEIGMGLSSRQLEKHRAVLEALLSEALPPPQPGIRRPVTAAWE</sequence>
<dbReference type="HOGENOM" id="CLU_154278_0_0_1"/>
<evidence type="ECO:0000256" key="6">
    <source>
        <dbReference type="ARBA" id="ARBA00022685"/>
    </source>
</evidence>
<dbReference type="Proteomes" id="UP000005447">
    <property type="component" value="Unassembled WGS sequence"/>
</dbReference>
<dbReference type="GO" id="GO:0005576">
    <property type="term" value="C:extracellular region"/>
    <property type="evidence" value="ECO:0007669"/>
    <property type="project" value="UniProtKB-SubCell"/>
</dbReference>
<dbReference type="Ensembl" id="ENSCPOT00000008024.3">
    <property type="protein sequence ID" value="ENSCPOP00000007154.3"/>
    <property type="gene ID" value="ENSCPOG00000007949.4"/>
</dbReference>
<dbReference type="Pfam" id="PF04643">
    <property type="entry name" value="Motilin_assoc"/>
    <property type="match status" value="1"/>
</dbReference>
<feature type="region of interest" description="Disordered" evidence="8">
    <location>
        <begin position="37"/>
        <end position="66"/>
    </location>
</feature>
<evidence type="ECO:0000256" key="9">
    <source>
        <dbReference type="SAM" id="Phobius"/>
    </source>
</evidence>
<dbReference type="OMA" id="VPIFTHS"/>
<feature type="domain" description="Motilin/ghrelin-associated peptide" evidence="10">
    <location>
        <begin position="64"/>
        <end position="105"/>
    </location>
</feature>
<protein>
    <recommendedName>
        <fullName evidence="4">Promotilin</fullName>
    </recommendedName>
</protein>
<feature type="compositionally biased region" description="Basic and acidic residues" evidence="8">
    <location>
        <begin position="52"/>
        <end position="64"/>
    </location>
</feature>
<organism evidence="12 13">
    <name type="scientific">Cavia porcellus</name>
    <name type="common">Guinea pig</name>
    <dbReference type="NCBI Taxonomy" id="10141"/>
    <lineage>
        <taxon>Eukaryota</taxon>
        <taxon>Metazoa</taxon>
        <taxon>Chordata</taxon>
        <taxon>Craniata</taxon>
        <taxon>Vertebrata</taxon>
        <taxon>Euteleostomi</taxon>
        <taxon>Mammalia</taxon>
        <taxon>Eutheria</taxon>
        <taxon>Euarchontoglires</taxon>
        <taxon>Glires</taxon>
        <taxon>Rodentia</taxon>
        <taxon>Hystricomorpha</taxon>
        <taxon>Caviidae</taxon>
        <taxon>Cavia</taxon>
    </lineage>
</organism>
<evidence type="ECO:0000313" key="13">
    <source>
        <dbReference type="Proteomes" id="UP000005447"/>
    </source>
</evidence>
<dbReference type="PANTHER" id="PTHR14156">
    <property type="entry name" value="MOTILIN"/>
    <property type="match status" value="1"/>
</dbReference>
<reference evidence="13" key="1">
    <citation type="journal article" date="2011" name="Nature">
        <title>A high-resolution map of human evolutionary constraint using 29 mammals.</title>
        <authorList>
            <person name="Lindblad-Toh K."/>
            <person name="Garber M."/>
            <person name="Zuk O."/>
            <person name="Lin M.F."/>
            <person name="Parker B.J."/>
            <person name="Washietl S."/>
            <person name="Kheradpour P."/>
            <person name="Ernst J."/>
            <person name="Jordan G."/>
            <person name="Mauceli E."/>
            <person name="Ward L.D."/>
            <person name="Lowe C.B."/>
            <person name="Holloway A.K."/>
            <person name="Clamp M."/>
            <person name="Gnerre S."/>
            <person name="Alfoldi J."/>
            <person name="Beal K."/>
            <person name="Chang J."/>
            <person name="Clawson H."/>
            <person name="Cuff J."/>
            <person name="Di Palma F."/>
            <person name="Fitzgerald S."/>
            <person name="Flicek P."/>
            <person name="Guttman M."/>
            <person name="Hubisz M.J."/>
            <person name="Jaffe D.B."/>
            <person name="Jungreis I."/>
            <person name="Kent W.J."/>
            <person name="Kostka D."/>
            <person name="Lara M."/>
            <person name="Martins A.L."/>
            <person name="Massingham T."/>
            <person name="Moltke I."/>
            <person name="Raney B.J."/>
            <person name="Rasmussen M.D."/>
            <person name="Robinson J."/>
            <person name="Stark A."/>
            <person name="Vilella A.J."/>
            <person name="Wen J."/>
            <person name="Xie X."/>
            <person name="Zody M.C."/>
            <person name="Baldwin J."/>
            <person name="Bloom T."/>
            <person name="Chin C.W."/>
            <person name="Heiman D."/>
            <person name="Nicol R."/>
            <person name="Nusbaum C."/>
            <person name="Young S."/>
            <person name="Wilkinson J."/>
            <person name="Worley K.C."/>
            <person name="Kovar C.L."/>
            <person name="Muzny D.M."/>
            <person name="Gibbs R.A."/>
            <person name="Cree A."/>
            <person name="Dihn H.H."/>
            <person name="Fowler G."/>
            <person name="Jhangiani S."/>
            <person name="Joshi V."/>
            <person name="Lee S."/>
            <person name="Lewis L.R."/>
            <person name="Nazareth L.V."/>
            <person name="Okwuonu G."/>
            <person name="Santibanez J."/>
            <person name="Warren W.C."/>
            <person name="Mardis E.R."/>
            <person name="Weinstock G.M."/>
            <person name="Wilson R.K."/>
            <person name="Delehaunty K."/>
            <person name="Dooling D."/>
            <person name="Fronik C."/>
            <person name="Fulton L."/>
            <person name="Fulton B."/>
            <person name="Graves T."/>
            <person name="Minx P."/>
            <person name="Sodergren E."/>
            <person name="Birney E."/>
            <person name="Margulies E.H."/>
            <person name="Herrero J."/>
            <person name="Green E.D."/>
            <person name="Haussler D."/>
            <person name="Siepel A."/>
            <person name="Goldman N."/>
            <person name="Pollard K.S."/>
            <person name="Pedersen J.S."/>
            <person name="Lander E.S."/>
            <person name="Kellis M."/>
        </authorList>
    </citation>
    <scope>NUCLEOTIDE SEQUENCE [LARGE SCALE GENOMIC DNA]</scope>
    <source>
        <strain evidence="13">2N</strain>
    </source>
</reference>
<comment type="function">
    <text evidence="1">Plays an important role in the regulation of interdigestive gastrointestinal motility and indirectly causes rhythmic contraction of duodenal and colonic smooth muscle.</text>
</comment>
<evidence type="ECO:0000259" key="10">
    <source>
        <dbReference type="Pfam" id="PF04643"/>
    </source>
</evidence>
<keyword evidence="7" id="KW-0372">Hormone</keyword>
<dbReference type="Pfam" id="PF04644">
    <property type="entry name" value="Motilin_ghrelin"/>
    <property type="match status" value="1"/>
</dbReference>
<dbReference type="GO" id="GO:0031788">
    <property type="term" value="F:motilin receptor binding"/>
    <property type="evidence" value="ECO:0007669"/>
    <property type="project" value="Ensembl"/>
</dbReference>
<proteinExistence type="inferred from homology"/>
<comment type="subcellular location">
    <subcellularLocation>
        <location evidence="2">Secreted</location>
    </subcellularLocation>
</comment>
<evidence type="ECO:0000256" key="4">
    <source>
        <dbReference type="ARBA" id="ARBA00013909"/>
    </source>
</evidence>
<feature type="transmembrane region" description="Helical" evidence="9">
    <location>
        <begin position="6"/>
        <end position="28"/>
    </location>
</feature>
<dbReference type="InParanoid" id="H0VB86"/>
<name>H0VB86_CAVPO</name>
<feature type="domain" description="Motilin/ghrelin" evidence="11">
    <location>
        <begin position="23"/>
        <end position="50"/>
    </location>
</feature>
<keyword evidence="9" id="KW-0812">Transmembrane</keyword>
<dbReference type="VEuPathDB" id="HostDB:ENSCPOG00000007949"/>
<gene>
    <name evidence="12" type="primary">MLN</name>
</gene>
<evidence type="ECO:0000259" key="11">
    <source>
        <dbReference type="Pfam" id="PF04644"/>
    </source>
</evidence>
<keyword evidence="9" id="KW-1133">Transmembrane helix</keyword>
<dbReference type="Bgee" id="ENSCPOG00000007949">
    <property type="expression patterns" value="Expressed in cerebellum"/>
</dbReference>
<evidence type="ECO:0000313" key="12">
    <source>
        <dbReference type="Ensembl" id="ENSCPOP00000007154.3"/>
    </source>
</evidence>
<dbReference type="InterPro" id="IPR006737">
    <property type="entry name" value="Motilin_assoc"/>
</dbReference>
<evidence type="ECO:0000256" key="2">
    <source>
        <dbReference type="ARBA" id="ARBA00004613"/>
    </source>
</evidence>
<keyword evidence="9" id="KW-0472">Membrane</keyword>
<accession>H0VB86</accession>
<reference evidence="12" key="2">
    <citation type="submission" date="2025-08" db="UniProtKB">
        <authorList>
            <consortium name="Ensembl"/>
        </authorList>
    </citation>
    <scope>IDENTIFICATION</scope>
    <source>
        <strain evidence="12">2N</strain>
    </source>
</reference>
<keyword evidence="13" id="KW-1185">Reference proteome</keyword>
<dbReference type="AlphaFoldDB" id="H0VB86"/>
<dbReference type="GeneTree" id="ENSGT00390000000489"/>
<evidence type="ECO:0000256" key="7">
    <source>
        <dbReference type="ARBA" id="ARBA00022702"/>
    </source>
</evidence>
<reference evidence="12" key="3">
    <citation type="submission" date="2025-09" db="UniProtKB">
        <authorList>
            <consortium name="Ensembl"/>
        </authorList>
    </citation>
    <scope>IDENTIFICATION</scope>
    <source>
        <strain evidence="12">2N</strain>
    </source>
</reference>
<dbReference type="eggNOG" id="ENOG502SS7F">
    <property type="taxonomic scope" value="Eukaryota"/>
</dbReference>